<keyword evidence="18" id="KW-1185">Reference proteome</keyword>
<feature type="active site" description="Proton acceptor" evidence="16">
    <location>
        <position position="109"/>
    </location>
</feature>
<evidence type="ECO:0000256" key="11">
    <source>
        <dbReference type="ARBA" id="ARBA00022840"/>
    </source>
</evidence>
<evidence type="ECO:0000256" key="10">
    <source>
        <dbReference type="ARBA" id="ARBA00022777"/>
    </source>
</evidence>
<dbReference type="NCBIfam" id="TIGR00671">
    <property type="entry name" value="baf"/>
    <property type="match status" value="1"/>
</dbReference>
<evidence type="ECO:0000256" key="16">
    <source>
        <dbReference type="HAMAP-Rule" id="MF_01274"/>
    </source>
</evidence>
<dbReference type="SUPFAM" id="SSF53067">
    <property type="entry name" value="Actin-like ATPase domain"/>
    <property type="match status" value="2"/>
</dbReference>
<keyword evidence="11 16" id="KW-0067">ATP-binding</keyword>
<dbReference type="CDD" id="cd24015">
    <property type="entry name" value="ASKHA_NBD_PanK-III"/>
    <property type="match status" value="1"/>
</dbReference>
<evidence type="ECO:0000256" key="12">
    <source>
        <dbReference type="ARBA" id="ARBA00022958"/>
    </source>
</evidence>
<evidence type="ECO:0000256" key="9">
    <source>
        <dbReference type="ARBA" id="ARBA00022741"/>
    </source>
</evidence>
<dbReference type="EMBL" id="CP011232">
    <property type="protein sequence ID" value="AKI96853.1"/>
    <property type="molecule type" value="Genomic_DNA"/>
</dbReference>
<dbReference type="UniPathway" id="UPA00241">
    <property type="reaction ID" value="UER00352"/>
</dbReference>
<evidence type="ECO:0000256" key="3">
    <source>
        <dbReference type="ARBA" id="ARBA00004496"/>
    </source>
</evidence>
<evidence type="ECO:0000313" key="18">
    <source>
        <dbReference type="Proteomes" id="UP000035159"/>
    </source>
</evidence>
<keyword evidence="7 16" id="KW-0963">Cytoplasm</keyword>
<evidence type="ECO:0000313" key="17">
    <source>
        <dbReference type="EMBL" id="AKI96853.1"/>
    </source>
</evidence>
<comment type="cofactor">
    <cofactor evidence="16">
        <name>NH4(+)</name>
        <dbReference type="ChEBI" id="CHEBI:28938"/>
    </cofactor>
    <cofactor evidence="16">
        <name>K(+)</name>
        <dbReference type="ChEBI" id="CHEBI:29103"/>
    </cofactor>
    <text evidence="16">A monovalent cation. Ammonium or potassium.</text>
</comment>
<comment type="function">
    <text evidence="16">Catalyzes the phosphorylation of pantothenate (Pan), the first step in CoA biosynthesis.</text>
</comment>
<evidence type="ECO:0000256" key="13">
    <source>
        <dbReference type="ARBA" id="ARBA00022993"/>
    </source>
</evidence>
<evidence type="ECO:0000256" key="6">
    <source>
        <dbReference type="ARBA" id="ARBA00012102"/>
    </source>
</evidence>
<evidence type="ECO:0000256" key="14">
    <source>
        <dbReference type="ARBA" id="ARBA00038036"/>
    </source>
</evidence>
<dbReference type="RefSeq" id="WP_047753988.1">
    <property type="nucleotide sequence ID" value="NZ_CAJUHA010000004.1"/>
</dbReference>
<keyword evidence="8 16" id="KW-0808">Transferase</keyword>
<feature type="binding site" evidence="16">
    <location>
        <position position="132"/>
    </location>
    <ligand>
        <name>ATP</name>
        <dbReference type="ChEBI" id="CHEBI:30616"/>
    </ligand>
</feature>
<comment type="similarity">
    <text evidence="14 16">Belongs to the type III pantothenate kinase family.</text>
</comment>
<dbReference type="NCBIfam" id="NF009848">
    <property type="entry name" value="PRK13318.1-6"/>
    <property type="match status" value="1"/>
</dbReference>
<keyword evidence="10 16" id="KW-0418">Kinase</keyword>
<evidence type="ECO:0000256" key="4">
    <source>
        <dbReference type="ARBA" id="ARBA00005225"/>
    </source>
</evidence>
<organism evidence="17 18">
    <name type="scientific">Kosmotoga pacifica</name>
    <dbReference type="NCBI Taxonomy" id="1330330"/>
    <lineage>
        <taxon>Bacteria</taxon>
        <taxon>Thermotogati</taxon>
        <taxon>Thermotogota</taxon>
        <taxon>Thermotogae</taxon>
        <taxon>Kosmotogales</taxon>
        <taxon>Kosmotogaceae</taxon>
        <taxon>Kosmotoga</taxon>
    </lineage>
</organism>
<dbReference type="Pfam" id="PF03309">
    <property type="entry name" value="Pan_kinase"/>
    <property type="match status" value="1"/>
</dbReference>
<dbReference type="PATRIC" id="fig|1330330.3.peg.480"/>
<keyword evidence="12 16" id="KW-0630">Potassium</keyword>
<evidence type="ECO:0000256" key="8">
    <source>
        <dbReference type="ARBA" id="ARBA00022679"/>
    </source>
</evidence>
<dbReference type="PANTHER" id="PTHR34265">
    <property type="entry name" value="TYPE III PANTOTHENATE KINASE"/>
    <property type="match status" value="1"/>
</dbReference>
<dbReference type="InterPro" id="IPR004619">
    <property type="entry name" value="Type_III_PanK"/>
</dbReference>
<feature type="binding site" evidence="16">
    <location>
        <begin position="6"/>
        <end position="13"/>
    </location>
    <ligand>
        <name>ATP</name>
        <dbReference type="ChEBI" id="CHEBI:30616"/>
    </ligand>
</feature>
<dbReference type="InterPro" id="IPR043129">
    <property type="entry name" value="ATPase_NBD"/>
</dbReference>
<comment type="caution">
    <text evidence="16">Lacks conserved residue(s) required for the propagation of feature annotation.</text>
</comment>
<dbReference type="HAMAP" id="MF_01274">
    <property type="entry name" value="Pantothen_kinase_3"/>
    <property type="match status" value="1"/>
</dbReference>
<comment type="cofactor">
    <cofactor evidence="2">
        <name>K(+)</name>
        <dbReference type="ChEBI" id="CHEBI:29103"/>
    </cofactor>
</comment>
<accession>A0A0G2ZDG1</accession>
<feature type="binding site" evidence="16">
    <location>
        <position position="129"/>
    </location>
    <ligand>
        <name>K(+)</name>
        <dbReference type="ChEBI" id="CHEBI:29103"/>
    </ligand>
</feature>
<dbReference type="GO" id="GO:0005737">
    <property type="term" value="C:cytoplasm"/>
    <property type="evidence" value="ECO:0007669"/>
    <property type="project" value="UniProtKB-SubCell"/>
</dbReference>
<keyword evidence="16" id="KW-0479">Metal-binding</keyword>
<dbReference type="KEGG" id="kpf:IX53_02355"/>
<dbReference type="STRING" id="1330330.IX53_02355"/>
<reference evidence="17 18" key="1">
    <citation type="submission" date="2015-04" db="EMBL/GenBank/DDBJ databases">
        <title>Complete Genome Sequence of Kosmotoga pacifica SLHLJ1.</title>
        <authorList>
            <person name="Jiang L.J."/>
            <person name="Shao Z.Z."/>
            <person name="Jebbar M."/>
        </authorList>
    </citation>
    <scope>NUCLEOTIDE SEQUENCE [LARGE SCALE GENOMIC DNA]</scope>
    <source>
        <strain evidence="17 18">SLHLJ1</strain>
    </source>
</reference>
<evidence type="ECO:0000256" key="7">
    <source>
        <dbReference type="ARBA" id="ARBA00022490"/>
    </source>
</evidence>
<gene>
    <name evidence="16" type="primary">coaX</name>
    <name evidence="17" type="ORF">IX53_02355</name>
</gene>
<dbReference type="GO" id="GO:0005524">
    <property type="term" value="F:ATP binding"/>
    <property type="evidence" value="ECO:0007669"/>
    <property type="project" value="UniProtKB-UniRule"/>
</dbReference>
<evidence type="ECO:0000256" key="2">
    <source>
        <dbReference type="ARBA" id="ARBA00001958"/>
    </source>
</evidence>
<evidence type="ECO:0000256" key="15">
    <source>
        <dbReference type="ARBA" id="ARBA00040883"/>
    </source>
</evidence>
<dbReference type="PANTHER" id="PTHR34265:SF1">
    <property type="entry name" value="TYPE III PANTOTHENATE KINASE"/>
    <property type="match status" value="1"/>
</dbReference>
<keyword evidence="9 16" id="KW-0547">Nucleotide-binding</keyword>
<dbReference type="GO" id="GO:0004594">
    <property type="term" value="F:pantothenate kinase activity"/>
    <property type="evidence" value="ECO:0007669"/>
    <property type="project" value="UniProtKB-UniRule"/>
</dbReference>
<protein>
    <recommendedName>
        <fullName evidence="15 16">Type III pantothenate kinase</fullName>
        <ecNumber evidence="6 16">2.7.1.33</ecNumber>
    </recommendedName>
    <alternativeName>
        <fullName evidence="16">PanK-III</fullName>
    </alternativeName>
    <alternativeName>
        <fullName evidence="16">Pantothenic acid kinase</fullName>
    </alternativeName>
</protein>
<name>A0A0G2ZDG1_9BACT</name>
<keyword evidence="13 16" id="KW-0173">Coenzyme A biosynthesis</keyword>
<dbReference type="GO" id="GO:0046872">
    <property type="term" value="F:metal ion binding"/>
    <property type="evidence" value="ECO:0007669"/>
    <property type="project" value="UniProtKB-KW"/>
</dbReference>
<comment type="catalytic activity">
    <reaction evidence="1 16">
        <text>(R)-pantothenate + ATP = (R)-4'-phosphopantothenate + ADP + H(+)</text>
        <dbReference type="Rhea" id="RHEA:16373"/>
        <dbReference type="ChEBI" id="CHEBI:10986"/>
        <dbReference type="ChEBI" id="CHEBI:15378"/>
        <dbReference type="ChEBI" id="CHEBI:29032"/>
        <dbReference type="ChEBI" id="CHEBI:30616"/>
        <dbReference type="ChEBI" id="CHEBI:456216"/>
        <dbReference type="EC" id="2.7.1.33"/>
    </reaction>
</comment>
<dbReference type="AlphaFoldDB" id="A0A0G2ZDG1"/>
<evidence type="ECO:0000256" key="1">
    <source>
        <dbReference type="ARBA" id="ARBA00001206"/>
    </source>
</evidence>
<comment type="subunit">
    <text evidence="5 16">Homodimer.</text>
</comment>
<comment type="pathway">
    <text evidence="4 16">Cofactor biosynthesis; coenzyme A biosynthesis; CoA from (R)-pantothenate: step 1/5.</text>
</comment>
<dbReference type="EC" id="2.7.1.33" evidence="6 16"/>
<evidence type="ECO:0000256" key="5">
    <source>
        <dbReference type="ARBA" id="ARBA00011738"/>
    </source>
</evidence>
<feature type="binding site" evidence="16">
    <location>
        <position position="183"/>
    </location>
    <ligand>
        <name>substrate</name>
    </ligand>
</feature>
<comment type="subcellular location">
    <subcellularLocation>
        <location evidence="3 16">Cytoplasm</location>
    </subcellularLocation>
</comment>
<dbReference type="GO" id="GO:0015937">
    <property type="term" value="P:coenzyme A biosynthetic process"/>
    <property type="evidence" value="ECO:0007669"/>
    <property type="project" value="UniProtKB-UniRule"/>
</dbReference>
<proteinExistence type="inferred from homology"/>
<sequence>MQLLVDVGNTNTVFGLWTKNDLKGKWRVSTKRLGTEDEIYIIVREFLDRYGHTLEELQDMCVASVVPSINNSFRYFGKKYIGIDPLFVSARDDLGVKWDVDFPPEIGADRVANVLGGKVYYGDNAIVIDIGTAITIDVLKEGAFLGGAILPGPPISMKALFSGTAKLPQVELYFVKDPIGRNTADNIRIGIVNATFFGLKNIVDSIKKRYSNEPVVIATGGYAKLFDINEGFFDTVDTELTLKGILEYCERVRRIEKGTSD</sequence>
<dbReference type="Proteomes" id="UP000035159">
    <property type="component" value="Chromosome"/>
</dbReference>
<dbReference type="Gene3D" id="3.30.420.40">
    <property type="match status" value="2"/>
</dbReference>
<feature type="binding site" evidence="16">
    <location>
        <begin position="107"/>
        <end position="110"/>
    </location>
    <ligand>
        <name>substrate</name>
    </ligand>
</feature>